<dbReference type="AlphaFoldDB" id="A0A397G7C3"/>
<evidence type="ECO:0000259" key="1">
    <source>
        <dbReference type="PROSITE" id="PS50075"/>
    </source>
</evidence>
<dbReference type="Gene3D" id="3.30.300.30">
    <property type="match status" value="1"/>
</dbReference>
<dbReference type="InterPro" id="IPR045851">
    <property type="entry name" value="AMP-bd_C_sf"/>
</dbReference>
<dbReference type="PANTHER" id="PTHR24096">
    <property type="entry name" value="LONG-CHAIN-FATTY-ACID--COA LIGASE"/>
    <property type="match status" value="1"/>
</dbReference>
<dbReference type="Gene3D" id="1.10.1200.10">
    <property type="entry name" value="ACP-like"/>
    <property type="match status" value="1"/>
</dbReference>
<gene>
    <name evidence="2" type="ORF">CDV56_103323</name>
</gene>
<dbReference type="Pfam" id="PF00501">
    <property type="entry name" value="AMP-binding"/>
    <property type="match status" value="1"/>
</dbReference>
<organism evidence="2 3">
    <name type="scientific">Aspergillus thermomutatus</name>
    <name type="common">Neosartorya pseudofischeri</name>
    <dbReference type="NCBI Taxonomy" id="41047"/>
    <lineage>
        <taxon>Eukaryota</taxon>
        <taxon>Fungi</taxon>
        <taxon>Dikarya</taxon>
        <taxon>Ascomycota</taxon>
        <taxon>Pezizomycotina</taxon>
        <taxon>Eurotiomycetes</taxon>
        <taxon>Eurotiomycetidae</taxon>
        <taxon>Eurotiales</taxon>
        <taxon>Aspergillaceae</taxon>
        <taxon>Aspergillus</taxon>
        <taxon>Aspergillus subgen. Fumigati</taxon>
    </lineage>
</organism>
<dbReference type="Gene3D" id="3.40.50.1820">
    <property type="entry name" value="alpha/beta hydrolase"/>
    <property type="match status" value="1"/>
</dbReference>
<protein>
    <recommendedName>
        <fullName evidence="1">Carrier domain-containing protein</fullName>
    </recommendedName>
</protein>
<dbReference type="STRING" id="41047.A0A397G7C3"/>
<dbReference type="InterPro" id="IPR042099">
    <property type="entry name" value="ANL_N_sf"/>
</dbReference>
<dbReference type="InterPro" id="IPR009081">
    <property type="entry name" value="PP-bd_ACP"/>
</dbReference>
<dbReference type="PANTHER" id="PTHR24096:SF267">
    <property type="entry name" value="MALONATE--COA LIGASE ACSF3, MITOCHONDRIAL"/>
    <property type="match status" value="1"/>
</dbReference>
<name>A0A397G7C3_ASPTH</name>
<dbReference type="InterPro" id="IPR036736">
    <property type="entry name" value="ACP-like_sf"/>
</dbReference>
<dbReference type="EMBL" id="NKHU02000249">
    <property type="protein sequence ID" value="RHZ46497.1"/>
    <property type="molecule type" value="Genomic_DNA"/>
</dbReference>
<dbReference type="RefSeq" id="XP_026611173.1">
    <property type="nucleotide sequence ID" value="XM_026756942.1"/>
</dbReference>
<evidence type="ECO:0000313" key="3">
    <source>
        <dbReference type="Proteomes" id="UP000215305"/>
    </source>
</evidence>
<dbReference type="SUPFAM" id="SSF53474">
    <property type="entry name" value="alpha/beta-Hydrolases"/>
    <property type="match status" value="1"/>
</dbReference>
<dbReference type="SUPFAM" id="SSF47336">
    <property type="entry name" value="ACP-like"/>
    <property type="match status" value="1"/>
</dbReference>
<dbReference type="SUPFAM" id="SSF56801">
    <property type="entry name" value="Acetyl-CoA synthetase-like"/>
    <property type="match status" value="1"/>
</dbReference>
<comment type="caution">
    <text evidence="2">The sequence shown here is derived from an EMBL/GenBank/DDBJ whole genome shotgun (WGS) entry which is preliminary data.</text>
</comment>
<dbReference type="Pfam" id="PF00975">
    <property type="entry name" value="Thioesterase"/>
    <property type="match status" value="1"/>
</dbReference>
<accession>A0A397G7C3</accession>
<dbReference type="InterPro" id="IPR001031">
    <property type="entry name" value="Thioesterase"/>
</dbReference>
<dbReference type="Proteomes" id="UP000215305">
    <property type="component" value="Unassembled WGS sequence"/>
</dbReference>
<dbReference type="InterPro" id="IPR000873">
    <property type="entry name" value="AMP-dep_synth/lig_dom"/>
</dbReference>
<dbReference type="InterPro" id="IPR029058">
    <property type="entry name" value="AB_hydrolase_fold"/>
</dbReference>
<keyword evidence="3" id="KW-1185">Reference proteome</keyword>
<dbReference type="Gene3D" id="3.40.50.12780">
    <property type="entry name" value="N-terminal domain of ligase-like"/>
    <property type="match status" value="1"/>
</dbReference>
<sequence>MSFRNLQDLLEATASHFDAGRVITYSHGNKKVPFSCSYGELLHAAKQATRSLQFRTHIRPGSVVLLHFDRHWDGILWFWAVLLAGCIPAMSTPFSGNPDHRAAHLEHLAQTLENPVCLTTASQLLEFQDQDVITPICVESLLNDKNGNEAMEEGSLFYDSQLNDTAVLMLTSGSTGYCKAVCLSHGQILAAIAGKSWMLTPSTGTSLMNWVGLDHVAALIEIHLQGLYIRRDQIHLPAPDVLTEPLCFIEMINRHRVSRTFAPNFFLAKLRTALKDQADTDSESHWDLSCLRFICSGGEANVTRTCEEVSSLLVRYGAPPNVIIPGFGMTETCAGAIFNTSCPRYDIEHALKFTSVGACMPGIKMRITSAGQNVPAGTVGSLEVSGPVVFKAYFNNPTATEASFTPDGWFKTGDRALIDQNGWLTLMGRSRDTMIVNGVKYNPQEIESTVDDASIPGVTPTFTCCFSCFPPGGDTEEIILVYLPSYDPDDTVARVHATDAIVKVVMMSTGARPSVLPVDGAMLQKSALGKLSRGKIKTAYERGDYKTYQETNREMIARYREDTRQQPQNEMEQRLLSIFTTSLAGLSGDFDVVTPILDMGISSIELIKLKKNLEEHLDLVQDIPPITLMINPTVRSLAEALEDAQRKTRYDPVVILQSQGDKPPLWLVHPGVGEVMVFLNLARYIVDRPVYALRARGFDEGETPFETIHEVITTYHASIKKKQAKGPYALAGYSYGSILAFEIGKTLEHNGDEVAFLGSFNLPPHIKARMRQLCWKECLLHLCYFLDLISERRAQELSGEMGNMSRGEILSRVMSELNQSRYLELSLSLSQLEKWATIAFSLQSMAVDYDPSESIACIDVFYCNPLAIVASSKRQWFREHLSKWKDFTRSEPRFHEVEGAHYTMLNADHVFAFQKTLRKALAARGL</sequence>
<dbReference type="GO" id="GO:0031957">
    <property type="term" value="F:very long-chain fatty acid-CoA ligase activity"/>
    <property type="evidence" value="ECO:0007669"/>
    <property type="project" value="TreeGrafter"/>
</dbReference>
<dbReference type="GeneID" id="38125297"/>
<dbReference type="VEuPathDB" id="FungiDB:CDV56_103323"/>
<dbReference type="PROSITE" id="PS50075">
    <property type="entry name" value="CARRIER"/>
    <property type="match status" value="1"/>
</dbReference>
<feature type="domain" description="Carrier" evidence="1">
    <location>
        <begin position="566"/>
        <end position="645"/>
    </location>
</feature>
<reference evidence="2" key="1">
    <citation type="submission" date="2018-08" db="EMBL/GenBank/DDBJ databases">
        <title>Draft genome sequence of azole-resistant Aspergillus thermomutatus (Neosartorya pseudofischeri) strain HMR AF 39, isolated from a human nasal aspirate.</title>
        <authorList>
            <person name="Parent-Michaud M."/>
            <person name="Dufresne P.J."/>
            <person name="Fournier E."/>
            <person name="Martineau C."/>
            <person name="Moreira S."/>
            <person name="Perkins V."/>
            <person name="De Repentigny L."/>
            <person name="Dufresne S.F."/>
        </authorList>
    </citation>
    <scope>NUCLEOTIDE SEQUENCE [LARGE SCALE GENOMIC DNA]</scope>
    <source>
        <strain evidence="2">HMR AF 39</strain>
    </source>
</reference>
<evidence type="ECO:0000313" key="2">
    <source>
        <dbReference type="EMBL" id="RHZ46497.1"/>
    </source>
</evidence>
<dbReference type="GO" id="GO:0006633">
    <property type="term" value="P:fatty acid biosynthetic process"/>
    <property type="evidence" value="ECO:0007669"/>
    <property type="project" value="TreeGrafter"/>
</dbReference>
<dbReference type="OrthoDB" id="10253869at2759"/>
<dbReference type="Pfam" id="PF00550">
    <property type="entry name" value="PP-binding"/>
    <property type="match status" value="1"/>
</dbReference>
<proteinExistence type="predicted"/>